<dbReference type="AlphaFoldDB" id="A0A222E3Y1"/>
<keyword evidence="1" id="KW-0812">Transmembrane</keyword>
<evidence type="ECO:0000313" key="3">
    <source>
        <dbReference type="Proteomes" id="UP000203589"/>
    </source>
</evidence>
<feature type="transmembrane region" description="Helical" evidence="1">
    <location>
        <begin position="77"/>
        <end position="98"/>
    </location>
</feature>
<accession>A0A222E3Y1</accession>
<evidence type="ECO:0000256" key="1">
    <source>
        <dbReference type="SAM" id="Phobius"/>
    </source>
</evidence>
<dbReference type="Proteomes" id="UP000203589">
    <property type="component" value="Chromosome"/>
</dbReference>
<proteinExistence type="predicted"/>
<keyword evidence="1" id="KW-1133">Transmembrane helix</keyword>
<keyword evidence="1" id="KW-0472">Membrane</keyword>
<evidence type="ECO:0000313" key="2">
    <source>
        <dbReference type="EMBL" id="ASP20893.1"/>
    </source>
</evidence>
<reference evidence="2 3" key="1">
    <citation type="submission" date="2017-07" db="EMBL/GenBank/DDBJ databases">
        <title>Genome Sequence of Antarctobacter heliothermus Strain SMS3 Isolated from a culture of the Diatom Skeletonema marinoi.</title>
        <authorList>
            <person name="Topel M."/>
            <person name="Pinder M.I.M."/>
            <person name="Johansson O.N."/>
            <person name="Kourtchenko O."/>
            <person name="Godhe A."/>
            <person name="Clarke A.K."/>
        </authorList>
    </citation>
    <scope>NUCLEOTIDE SEQUENCE [LARGE SCALE GENOMIC DNA]</scope>
    <source>
        <strain evidence="2 3">SMS3</strain>
    </source>
</reference>
<dbReference type="Pfam" id="PF06961">
    <property type="entry name" value="DUF1294"/>
    <property type="match status" value="1"/>
</dbReference>
<dbReference type="EMBL" id="CP022540">
    <property type="protein sequence ID" value="ASP20893.1"/>
    <property type="molecule type" value="Genomic_DNA"/>
</dbReference>
<name>A0A222E3Y1_9RHOB</name>
<gene>
    <name evidence="2" type="ORF">ANTHELSMS3_02215</name>
</gene>
<dbReference type="InterPro" id="IPR010718">
    <property type="entry name" value="DUF1294"/>
</dbReference>
<protein>
    <submittedName>
        <fullName evidence="2">Membrane protein</fullName>
    </submittedName>
</protein>
<feature type="transmembrane region" description="Helical" evidence="1">
    <location>
        <begin position="12"/>
        <end position="33"/>
    </location>
</feature>
<keyword evidence="3" id="KW-1185">Reference proteome</keyword>
<dbReference type="KEGG" id="aht:ANTHELSMS3_02215"/>
<sequence length="114" mass="12706">MIFADMTDRMVLSLGFFGLAILVNLLAFALFGLDKRRARRRQWRVPERNLLTLAVLGGSVGAKIGQRVFRHKTSKQPFAGILNAICLMQVVAAVAMMIPTSREWILSGVSFLSR</sequence>
<organism evidence="2 3">
    <name type="scientific">Antarctobacter heliothermus</name>
    <dbReference type="NCBI Taxonomy" id="74033"/>
    <lineage>
        <taxon>Bacteria</taxon>
        <taxon>Pseudomonadati</taxon>
        <taxon>Pseudomonadota</taxon>
        <taxon>Alphaproteobacteria</taxon>
        <taxon>Rhodobacterales</taxon>
        <taxon>Roseobacteraceae</taxon>
        <taxon>Antarctobacter</taxon>
    </lineage>
</organism>